<keyword evidence="3" id="KW-1185">Reference proteome</keyword>
<dbReference type="EMBL" id="RRYP01010286">
    <property type="protein sequence ID" value="TNV78477.1"/>
    <property type="molecule type" value="Genomic_DNA"/>
</dbReference>
<reference evidence="2" key="1">
    <citation type="submission" date="2019-06" db="EMBL/GenBank/DDBJ databases">
        <authorList>
            <person name="Zheng W."/>
        </authorList>
    </citation>
    <scope>NUCLEOTIDE SEQUENCE</scope>
    <source>
        <strain evidence="2">QDHG01</strain>
    </source>
</reference>
<evidence type="ECO:0000313" key="2">
    <source>
        <dbReference type="EMBL" id="TNV78477.1"/>
    </source>
</evidence>
<dbReference type="AlphaFoldDB" id="A0A8J8NNC3"/>
<protein>
    <submittedName>
        <fullName evidence="2">Uncharacterized protein</fullName>
    </submittedName>
</protein>
<organism evidence="2 3">
    <name type="scientific">Halteria grandinella</name>
    <dbReference type="NCBI Taxonomy" id="5974"/>
    <lineage>
        <taxon>Eukaryota</taxon>
        <taxon>Sar</taxon>
        <taxon>Alveolata</taxon>
        <taxon>Ciliophora</taxon>
        <taxon>Intramacronucleata</taxon>
        <taxon>Spirotrichea</taxon>
        <taxon>Stichotrichia</taxon>
        <taxon>Sporadotrichida</taxon>
        <taxon>Halteriidae</taxon>
        <taxon>Halteria</taxon>
    </lineage>
</organism>
<evidence type="ECO:0000256" key="1">
    <source>
        <dbReference type="SAM" id="MobiDB-lite"/>
    </source>
</evidence>
<accession>A0A8J8NNC3</accession>
<name>A0A8J8NNC3_HALGN</name>
<dbReference type="OrthoDB" id="2019262at2759"/>
<gene>
    <name evidence="2" type="ORF">FGO68_gene9480</name>
</gene>
<evidence type="ECO:0000313" key="3">
    <source>
        <dbReference type="Proteomes" id="UP000785679"/>
    </source>
</evidence>
<sequence>MERKSKRQQNGGRPKFQPKTEASKQQKRLLYVDIWGFKQKICNSENYWDLESAKRNVEEFHDAALNAGWVVTIFINANNGTEEISDRWKKSREDQVKGGTINFAPNLSRMLGELFQEVGATVHFTSADCTDTLVSMAQKDKAAVLAKYKDFFGYKGAKYYIYNNFKYQYEQQPGEAYQRKVISLIPAKPPARDEWISRKQLLDPIPFTYDYYPNAEIIMSTTPISYIRGCPSNLVREVGNLHILLKPLRAAFYYMIGVQPQDCESGGVKESFPFWDDEKQACQWTNDFVAPDPALMGLLLEGKPIIPAFKHYYKQLKRPDHIDEDSINWQNHLFGLASLIAELKSCAYHKISTDSRYEGEDSTLGGVGAIADGPSLKSKVKPLSMVKMILQAKQLLTKEGIIGQKVQEDKYGLVESFQMKLIV</sequence>
<feature type="region of interest" description="Disordered" evidence="1">
    <location>
        <begin position="1"/>
        <end position="24"/>
    </location>
</feature>
<proteinExistence type="predicted"/>
<dbReference type="Proteomes" id="UP000785679">
    <property type="component" value="Unassembled WGS sequence"/>
</dbReference>
<comment type="caution">
    <text evidence="2">The sequence shown here is derived from an EMBL/GenBank/DDBJ whole genome shotgun (WGS) entry which is preliminary data.</text>
</comment>